<sequence>MSTLEEYKRIWEQKENAGANQGTITQASLVKIIRNRVQQHTKSALNYFWASFTLQLIVYALLGHVMVKYGQSSRILYLAIAGILLYIPFTIVLLRKFKKLVTEKPVLQSNIDTSLYNYVFGQQALLRSFYHFKKLYEFLLIPSSCAIGVFLVFALYVPGGVHQHWWGAIITFLLSLASCIAAIYAENKKSFILPIKQLQTILDEFEQKD</sequence>
<accession>A0A5M6D5Y0</accession>
<dbReference type="RefSeq" id="WP_150090269.1">
    <property type="nucleotide sequence ID" value="NZ_VWSF01000015.1"/>
</dbReference>
<proteinExistence type="predicted"/>
<evidence type="ECO:0000313" key="2">
    <source>
        <dbReference type="EMBL" id="KAA5542917.1"/>
    </source>
</evidence>
<evidence type="ECO:0000313" key="3">
    <source>
        <dbReference type="Proteomes" id="UP000323426"/>
    </source>
</evidence>
<dbReference type="Proteomes" id="UP000323426">
    <property type="component" value="Unassembled WGS sequence"/>
</dbReference>
<reference evidence="2 3" key="1">
    <citation type="submission" date="2019-09" db="EMBL/GenBank/DDBJ databases">
        <title>Genome sequence and assembly of Adhaeribacter sp.</title>
        <authorList>
            <person name="Chhetri G."/>
        </authorList>
    </citation>
    <scope>NUCLEOTIDE SEQUENCE [LARGE SCALE GENOMIC DNA]</scope>
    <source>
        <strain evidence="2 3">DK36</strain>
    </source>
</reference>
<comment type="caution">
    <text evidence="2">The sequence shown here is derived from an EMBL/GenBank/DDBJ whole genome shotgun (WGS) entry which is preliminary data.</text>
</comment>
<name>A0A5M6D5Y0_9BACT</name>
<keyword evidence="1" id="KW-1133">Transmembrane helix</keyword>
<feature type="transmembrane region" description="Helical" evidence="1">
    <location>
        <begin position="74"/>
        <end position="94"/>
    </location>
</feature>
<dbReference type="EMBL" id="VWSF01000015">
    <property type="protein sequence ID" value="KAA5542917.1"/>
    <property type="molecule type" value="Genomic_DNA"/>
</dbReference>
<evidence type="ECO:0000256" key="1">
    <source>
        <dbReference type="SAM" id="Phobius"/>
    </source>
</evidence>
<organism evidence="2 3">
    <name type="scientific">Adhaeribacter rhizoryzae</name>
    <dbReference type="NCBI Taxonomy" id="2607907"/>
    <lineage>
        <taxon>Bacteria</taxon>
        <taxon>Pseudomonadati</taxon>
        <taxon>Bacteroidota</taxon>
        <taxon>Cytophagia</taxon>
        <taxon>Cytophagales</taxon>
        <taxon>Hymenobacteraceae</taxon>
        <taxon>Adhaeribacter</taxon>
    </lineage>
</organism>
<dbReference type="AlphaFoldDB" id="A0A5M6D5Y0"/>
<protein>
    <submittedName>
        <fullName evidence="2">Uncharacterized protein</fullName>
    </submittedName>
</protein>
<keyword evidence="1" id="KW-0472">Membrane</keyword>
<feature type="transmembrane region" description="Helical" evidence="1">
    <location>
        <begin position="135"/>
        <end position="157"/>
    </location>
</feature>
<keyword evidence="1" id="KW-0812">Transmembrane</keyword>
<keyword evidence="3" id="KW-1185">Reference proteome</keyword>
<feature type="transmembrane region" description="Helical" evidence="1">
    <location>
        <begin position="163"/>
        <end position="185"/>
    </location>
</feature>
<gene>
    <name evidence="2" type="ORF">F0145_17390</name>
</gene>
<feature type="transmembrane region" description="Helical" evidence="1">
    <location>
        <begin position="44"/>
        <end position="62"/>
    </location>
</feature>